<dbReference type="PANTHER" id="PTHR30616:SF2">
    <property type="entry name" value="PURINE NUCLEOSIDE PHOSPHORYLASE LACC1"/>
    <property type="match status" value="1"/>
</dbReference>
<evidence type="ECO:0000313" key="10">
    <source>
        <dbReference type="EMBL" id="OGL81136.1"/>
    </source>
</evidence>
<dbReference type="InterPro" id="IPR011324">
    <property type="entry name" value="Cytotoxic_necrot_fac-like_cat"/>
</dbReference>
<reference evidence="10 11" key="1">
    <citation type="journal article" date="2016" name="Nat. Commun.">
        <title>Thousands of microbial genomes shed light on interconnected biogeochemical processes in an aquifer system.</title>
        <authorList>
            <person name="Anantharaman K."/>
            <person name="Brown C.T."/>
            <person name="Hug L.A."/>
            <person name="Sharon I."/>
            <person name="Castelle C.J."/>
            <person name="Probst A.J."/>
            <person name="Thomas B.C."/>
            <person name="Singh A."/>
            <person name="Wilkins M.J."/>
            <person name="Karaoz U."/>
            <person name="Brodie E.L."/>
            <person name="Williams K.H."/>
            <person name="Hubbard S.S."/>
            <person name="Banfield J.F."/>
        </authorList>
    </citation>
    <scope>NUCLEOTIDE SEQUENCE [LARGE SCALE GENOMIC DNA]</scope>
</reference>
<dbReference type="CDD" id="cd16833">
    <property type="entry name" value="YfiH"/>
    <property type="match status" value="1"/>
</dbReference>
<evidence type="ECO:0000256" key="3">
    <source>
        <dbReference type="ARBA" id="ARBA00022679"/>
    </source>
</evidence>
<evidence type="ECO:0000256" key="6">
    <source>
        <dbReference type="ARBA" id="ARBA00022833"/>
    </source>
</evidence>
<evidence type="ECO:0000256" key="7">
    <source>
        <dbReference type="ARBA" id="ARBA00047989"/>
    </source>
</evidence>
<dbReference type="Proteomes" id="UP000176846">
    <property type="component" value="Unassembled WGS sequence"/>
</dbReference>
<dbReference type="InterPro" id="IPR038371">
    <property type="entry name" value="Cu_polyphenol_OxRdtase_sf"/>
</dbReference>
<organism evidence="10 11">
    <name type="scientific">Candidatus Uhrbacteria bacterium RIFCSPLOWO2_01_FULL_47_25</name>
    <dbReference type="NCBI Taxonomy" id="1802402"/>
    <lineage>
        <taxon>Bacteria</taxon>
        <taxon>Candidatus Uhriibacteriota</taxon>
    </lineage>
</organism>
<comment type="catalytic activity">
    <reaction evidence="9">
        <text>S-methyl-5'-thioadenosine + phosphate = 5-(methylsulfanyl)-alpha-D-ribose 1-phosphate + adenine</text>
        <dbReference type="Rhea" id="RHEA:11852"/>
        <dbReference type="ChEBI" id="CHEBI:16708"/>
        <dbReference type="ChEBI" id="CHEBI:17509"/>
        <dbReference type="ChEBI" id="CHEBI:43474"/>
        <dbReference type="ChEBI" id="CHEBI:58533"/>
        <dbReference type="EC" id="2.4.2.28"/>
    </reaction>
    <physiologicalReaction direction="left-to-right" evidence="9">
        <dbReference type="Rhea" id="RHEA:11853"/>
    </physiologicalReaction>
</comment>
<evidence type="ECO:0008006" key="12">
    <source>
        <dbReference type="Google" id="ProtNLM"/>
    </source>
</evidence>
<dbReference type="Gene3D" id="3.60.140.10">
    <property type="entry name" value="CNF1/YfiH-like putative cysteine hydrolases"/>
    <property type="match status" value="1"/>
</dbReference>
<evidence type="ECO:0000256" key="9">
    <source>
        <dbReference type="ARBA" id="ARBA00049893"/>
    </source>
</evidence>
<dbReference type="GO" id="GO:0005507">
    <property type="term" value="F:copper ion binding"/>
    <property type="evidence" value="ECO:0007669"/>
    <property type="project" value="TreeGrafter"/>
</dbReference>
<protein>
    <recommendedName>
        <fullName evidence="12">Purine nucleoside phosphorylase</fullName>
    </recommendedName>
</protein>
<evidence type="ECO:0000256" key="5">
    <source>
        <dbReference type="ARBA" id="ARBA00022801"/>
    </source>
</evidence>
<evidence type="ECO:0000256" key="1">
    <source>
        <dbReference type="ARBA" id="ARBA00000553"/>
    </source>
</evidence>
<evidence type="ECO:0000256" key="8">
    <source>
        <dbReference type="ARBA" id="ARBA00048968"/>
    </source>
</evidence>
<comment type="similarity">
    <text evidence="2">Belongs to the purine nucleoside phosphorylase YfiH/LACC1 family.</text>
</comment>
<comment type="catalytic activity">
    <reaction evidence="8">
        <text>adenosine + phosphate = alpha-D-ribose 1-phosphate + adenine</text>
        <dbReference type="Rhea" id="RHEA:27642"/>
        <dbReference type="ChEBI" id="CHEBI:16335"/>
        <dbReference type="ChEBI" id="CHEBI:16708"/>
        <dbReference type="ChEBI" id="CHEBI:43474"/>
        <dbReference type="ChEBI" id="CHEBI:57720"/>
        <dbReference type="EC" id="2.4.2.1"/>
    </reaction>
    <physiologicalReaction direction="left-to-right" evidence="8">
        <dbReference type="Rhea" id="RHEA:27643"/>
    </physiologicalReaction>
</comment>
<dbReference type="InterPro" id="IPR003730">
    <property type="entry name" value="Cu_polyphenol_OxRdtase"/>
</dbReference>
<evidence type="ECO:0000256" key="2">
    <source>
        <dbReference type="ARBA" id="ARBA00007353"/>
    </source>
</evidence>
<proteinExistence type="inferred from homology"/>
<evidence type="ECO:0000256" key="4">
    <source>
        <dbReference type="ARBA" id="ARBA00022723"/>
    </source>
</evidence>
<keyword evidence="3" id="KW-0808">Transferase</keyword>
<dbReference type="EMBL" id="MGEK01000033">
    <property type="protein sequence ID" value="OGL81136.1"/>
    <property type="molecule type" value="Genomic_DNA"/>
</dbReference>
<keyword evidence="5" id="KW-0378">Hydrolase</keyword>
<comment type="catalytic activity">
    <reaction evidence="1">
        <text>inosine + phosphate = alpha-D-ribose 1-phosphate + hypoxanthine</text>
        <dbReference type="Rhea" id="RHEA:27646"/>
        <dbReference type="ChEBI" id="CHEBI:17368"/>
        <dbReference type="ChEBI" id="CHEBI:17596"/>
        <dbReference type="ChEBI" id="CHEBI:43474"/>
        <dbReference type="ChEBI" id="CHEBI:57720"/>
        <dbReference type="EC" id="2.4.2.1"/>
    </reaction>
    <physiologicalReaction direction="left-to-right" evidence="1">
        <dbReference type="Rhea" id="RHEA:27647"/>
    </physiologicalReaction>
</comment>
<dbReference type="Pfam" id="PF02578">
    <property type="entry name" value="Cu-oxidase_4"/>
    <property type="match status" value="1"/>
</dbReference>
<comment type="caution">
    <text evidence="10">The sequence shown here is derived from an EMBL/GenBank/DDBJ whole genome shotgun (WGS) entry which is preliminary data.</text>
</comment>
<comment type="catalytic activity">
    <reaction evidence="7">
        <text>adenosine + H2O + H(+) = inosine + NH4(+)</text>
        <dbReference type="Rhea" id="RHEA:24408"/>
        <dbReference type="ChEBI" id="CHEBI:15377"/>
        <dbReference type="ChEBI" id="CHEBI:15378"/>
        <dbReference type="ChEBI" id="CHEBI:16335"/>
        <dbReference type="ChEBI" id="CHEBI:17596"/>
        <dbReference type="ChEBI" id="CHEBI:28938"/>
        <dbReference type="EC" id="3.5.4.4"/>
    </reaction>
    <physiologicalReaction direction="left-to-right" evidence="7">
        <dbReference type="Rhea" id="RHEA:24409"/>
    </physiologicalReaction>
</comment>
<dbReference type="AlphaFoldDB" id="A0A1F7USB7"/>
<dbReference type="SUPFAM" id="SSF64438">
    <property type="entry name" value="CNF1/YfiH-like putative cysteine hydrolases"/>
    <property type="match status" value="1"/>
</dbReference>
<dbReference type="PANTHER" id="PTHR30616">
    <property type="entry name" value="UNCHARACTERIZED PROTEIN YFIH"/>
    <property type="match status" value="1"/>
</dbReference>
<name>A0A1F7USB7_9BACT</name>
<evidence type="ECO:0000313" key="11">
    <source>
        <dbReference type="Proteomes" id="UP000176846"/>
    </source>
</evidence>
<dbReference type="GO" id="GO:0016787">
    <property type="term" value="F:hydrolase activity"/>
    <property type="evidence" value="ECO:0007669"/>
    <property type="project" value="UniProtKB-KW"/>
</dbReference>
<sequence length="133" mass="14649">MIGLAHAGWRGVSGNIVGKMVSKINSEFACNPGDLMAAIGPGIRQCHFEVKEDVLNNFFDFPKQIATRNGRTYIALAGILKKQLSASGVLPNNIVDSDECTYCLGEKYFSYRRDKTDPIEAMLAYIGLESRDL</sequence>
<keyword evidence="6" id="KW-0862">Zinc</keyword>
<gene>
    <name evidence="10" type="ORF">A2936_00865</name>
</gene>
<dbReference type="GO" id="GO:0017061">
    <property type="term" value="F:S-methyl-5-thioadenosine phosphorylase activity"/>
    <property type="evidence" value="ECO:0007669"/>
    <property type="project" value="UniProtKB-EC"/>
</dbReference>
<keyword evidence="4" id="KW-0479">Metal-binding</keyword>
<accession>A0A1F7USB7</accession>